<dbReference type="Proteomes" id="UP000092993">
    <property type="component" value="Unassembled WGS sequence"/>
</dbReference>
<accession>A0A1C7MMX2</accession>
<proteinExistence type="predicted"/>
<feature type="region of interest" description="Disordered" evidence="1">
    <location>
        <begin position="1"/>
        <end position="179"/>
    </location>
</feature>
<protein>
    <submittedName>
        <fullName evidence="2">Uncharacterized protein</fullName>
    </submittedName>
</protein>
<keyword evidence="3" id="KW-1185">Reference proteome</keyword>
<comment type="caution">
    <text evidence="2">The sequence shown here is derived from an EMBL/GenBank/DDBJ whole genome shotgun (WGS) entry which is preliminary data.</text>
</comment>
<evidence type="ECO:0000256" key="1">
    <source>
        <dbReference type="SAM" id="MobiDB-lite"/>
    </source>
</evidence>
<reference evidence="2 3" key="1">
    <citation type="submission" date="2016-03" db="EMBL/GenBank/DDBJ databases">
        <title>Whole genome sequencing of Grifola frondosa 9006-11.</title>
        <authorList>
            <person name="Min B."/>
            <person name="Park H."/>
            <person name="Kim J.-G."/>
            <person name="Cho H."/>
            <person name="Oh Y.-L."/>
            <person name="Kong W.-S."/>
            <person name="Choi I.-G."/>
        </authorList>
    </citation>
    <scope>NUCLEOTIDE SEQUENCE [LARGE SCALE GENOMIC DNA]</scope>
    <source>
        <strain evidence="2 3">9006-11</strain>
    </source>
</reference>
<dbReference type="EMBL" id="LUGG01000002">
    <property type="protein sequence ID" value="OBZ78201.1"/>
    <property type="molecule type" value="Genomic_DNA"/>
</dbReference>
<sequence length="179" mass="19123">MSHRAAPPSAPPPPSFLPKHVTPPEIPHMMSSATAVSNPASNTGPSLSSTPRASQLSTGPKPLGMIRPHYSSQAKQKAFKSPLPRTMIPQQTTTSHFSNPSCRASSPRLRSSSIQSKAATARHITSTSAVNIRPPVAASKAREESSERRSSSPPPEADSSYGPFDIDPDALEETMRQYD</sequence>
<evidence type="ECO:0000313" key="3">
    <source>
        <dbReference type="Proteomes" id="UP000092993"/>
    </source>
</evidence>
<gene>
    <name evidence="2" type="ORF">A0H81_01770</name>
</gene>
<evidence type="ECO:0000313" key="2">
    <source>
        <dbReference type="EMBL" id="OBZ78201.1"/>
    </source>
</evidence>
<feature type="compositionally biased region" description="Polar residues" evidence="1">
    <location>
        <begin position="31"/>
        <end position="58"/>
    </location>
</feature>
<organism evidence="2 3">
    <name type="scientific">Grifola frondosa</name>
    <name type="common">Maitake</name>
    <name type="synonym">Polyporus frondosus</name>
    <dbReference type="NCBI Taxonomy" id="5627"/>
    <lineage>
        <taxon>Eukaryota</taxon>
        <taxon>Fungi</taxon>
        <taxon>Dikarya</taxon>
        <taxon>Basidiomycota</taxon>
        <taxon>Agaricomycotina</taxon>
        <taxon>Agaricomycetes</taxon>
        <taxon>Polyporales</taxon>
        <taxon>Grifolaceae</taxon>
        <taxon>Grifola</taxon>
    </lineage>
</organism>
<feature type="compositionally biased region" description="Polar residues" evidence="1">
    <location>
        <begin position="88"/>
        <end position="100"/>
    </location>
</feature>
<feature type="compositionally biased region" description="Basic and acidic residues" evidence="1">
    <location>
        <begin position="140"/>
        <end position="150"/>
    </location>
</feature>
<name>A0A1C7MMX2_GRIFR</name>
<feature type="compositionally biased region" description="Low complexity" evidence="1">
    <location>
        <begin position="101"/>
        <end position="116"/>
    </location>
</feature>
<dbReference type="AlphaFoldDB" id="A0A1C7MMX2"/>